<dbReference type="Pfam" id="PF02575">
    <property type="entry name" value="YbaB_DNA_bd"/>
    <property type="match status" value="2"/>
</dbReference>
<proteinExistence type="predicted"/>
<protein>
    <submittedName>
        <fullName evidence="2">YbaB/EbfC family nucleoid-associated protein</fullName>
    </submittedName>
</protein>
<dbReference type="InterPro" id="IPR036894">
    <property type="entry name" value="YbaB-like_sf"/>
</dbReference>
<dbReference type="RefSeq" id="WP_328850225.1">
    <property type="nucleotide sequence ID" value="NZ_CP108084.1"/>
</dbReference>
<evidence type="ECO:0000256" key="1">
    <source>
        <dbReference type="SAM" id="MobiDB-lite"/>
    </source>
</evidence>
<evidence type="ECO:0000313" key="3">
    <source>
        <dbReference type="Proteomes" id="UP001432190"/>
    </source>
</evidence>
<dbReference type="EMBL" id="CP108084">
    <property type="protein sequence ID" value="WUP47232.1"/>
    <property type="molecule type" value="Genomic_DNA"/>
</dbReference>
<feature type="compositionally biased region" description="Gly residues" evidence="1">
    <location>
        <begin position="145"/>
        <end position="158"/>
    </location>
</feature>
<accession>A0ABZ1S1C1</accession>
<keyword evidence="3" id="KW-1185">Reference proteome</keyword>
<feature type="region of interest" description="Disordered" evidence="1">
    <location>
        <begin position="109"/>
        <end position="161"/>
    </location>
</feature>
<dbReference type="InterPro" id="IPR004401">
    <property type="entry name" value="YbaB/EbfC"/>
</dbReference>
<sequence length="282" mass="28553">MDGTFPFRTGTVARNRWGDMADGATTAARQRRVLAAATEFGAAIGATRVTVESPDGAVVVTVGPGNAVVDLTLTRRIRQHDGRSLGALIVSTVRTAVDRATQELAARARELAPDRPDLPGLLTGALPAPPAPRSGDTTGAAAGPTGTGAAGTGGGAAGVPGDELAAGARRLSAEADRQLDAYAAAWEELEVLTATAHSPDGGVTAVVRAGGALERVELHGSLLRGEPAGLAALVLATVHRATAEASRRMAERVQQAVGPRLDVMALVTPHLPAEGADEEGRA</sequence>
<name>A0ABZ1S1C1_9ACTN</name>
<dbReference type="SUPFAM" id="SSF82607">
    <property type="entry name" value="YbaB-like"/>
    <property type="match status" value="2"/>
</dbReference>
<organism evidence="2 3">
    <name type="scientific">Micromonospora globbae</name>
    <dbReference type="NCBI Taxonomy" id="1894969"/>
    <lineage>
        <taxon>Bacteria</taxon>
        <taxon>Bacillati</taxon>
        <taxon>Actinomycetota</taxon>
        <taxon>Actinomycetes</taxon>
        <taxon>Micromonosporales</taxon>
        <taxon>Micromonosporaceae</taxon>
        <taxon>Micromonospora</taxon>
    </lineage>
</organism>
<evidence type="ECO:0000313" key="2">
    <source>
        <dbReference type="EMBL" id="WUP47232.1"/>
    </source>
</evidence>
<reference evidence="2" key="1">
    <citation type="submission" date="2022-10" db="EMBL/GenBank/DDBJ databases">
        <title>The complete genomes of actinobacterial strains from the NBC collection.</title>
        <authorList>
            <person name="Joergensen T.S."/>
            <person name="Alvarez Arevalo M."/>
            <person name="Sterndorff E.B."/>
            <person name="Faurdal D."/>
            <person name="Vuksanovic O."/>
            <person name="Mourched A.-S."/>
            <person name="Charusanti P."/>
            <person name="Shaw S."/>
            <person name="Blin K."/>
            <person name="Weber T."/>
        </authorList>
    </citation>
    <scope>NUCLEOTIDE SEQUENCE</scope>
    <source>
        <strain evidence="2">NBC_00256</strain>
    </source>
</reference>
<gene>
    <name evidence="2" type="ORF">OG994_16385</name>
</gene>
<dbReference type="Proteomes" id="UP001432190">
    <property type="component" value="Chromosome"/>
</dbReference>
<dbReference type="Gene3D" id="3.30.1310.10">
    <property type="entry name" value="Nucleoid-associated protein YbaB-like domain"/>
    <property type="match status" value="2"/>
</dbReference>